<accession>A0A5E4ZR68</accession>
<sequence>MKTLLFCTSYIRDADAWHTRYQRWLDFYGNGPIHADKTVMIDDGSPYLPPAEIIPTIPASRDIQEHDHALGIVRFEENLGRRSMSDYPGWWRSFLHAHTIATAMGADKIVHIESDAYLLSQALVDFVNETRSGWHVMWAQRYELPETAIQVICRDQFDALEAFKNAHADMHFTDIAERLLPFTSVNRQFKGDRYSEFKRNRGIFRSRKFNFIPIFQHDFFWEPIPSDADFATQVVKRQKLVVRHTGRSGTTHR</sequence>
<dbReference type="RefSeq" id="WP_150624331.1">
    <property type="nucleotide sequence ID" value="NZ_CABPSQ010000002.1"/>
</dbReference>
<keyword evidence="2" id="KW-1185">Reference proteome</keyword>
<reference evidence="1 2" key="1">
    <citation type="submission" date="2019-08" db="EMBL/GenBank/DDBJ databases">
        <authorList>
            <person name="Peeters C."/>
        </authorList>
    </citation>
    <scope>NUCLEOTIDE SEQUENCE [LARGE SCALE GENOMIC DNA]</scope>
    <source>
        <strain evidence="1 2">LMG 31118</strain>
    </source>
</reference>
<dbReference type="Proteomes" id="UP000414136">
    <property type="component" value="Unassembled WGS sequence"/>
</dbReference>
<gene>
    <name evidence="1" type="ORF">PCA31118_01425</name>
</gene>
<dbReference type="EMBL" id="CABPSQ010000002">
    <property type="protein sequence ID" value="VVE63901.1"/>
    <property type="molecule type" value="Genomic_DNA"/>
</dbReference>
<evidence type="ECO:0000313" key="1">
    <source>
        <dbReference type="EMBL" id="VVE63901.1"/>
    </source>
</evidence>
<organism evidence="1 2">
    <name type="scientific">Pandoraea captiosa</name>
    <dbReference type="NCBI Taxonomy" id="2508302"/>
    <lineage>
        <taxon>Bacteria</taxon>
        <taxon>Pseudomonadati</taxon>
        <taxon>Pseudomonadota</taxon>
        <taxon>Betaproteobacteria</taxon>
        <taxon>Burkholderiales</taxon>
        <taxon>Burkholderiaceae</taxon>
        <taxon>Pandoraea</taxon>
    </lineage>
</organism>
<protein>
    <recommendedName>
        <fullName evidence="3">Glycosyltransferase</fullName>
    </recommendedName>
</protein>
<name>A0A5E4ZR68_9BURK</name>
<dbReference type="OrthoDB" id="8480900at2"/>
<proteinExistence type="predicted"/>
<evidence type="ECO:0008006" key="3">
    <source>
        <dbReference type="Google" id="ProtNLM"/>
    </source>
</evidence>
<evidence type="ECO:0000313" key="2">
    <source>
        <dbReference type="Proteomes" id="UP000414136"/>
    </source>
</evidence>
<dbReference type="AlphaFoldDB" id="A0A5E4ZR68"/>